<name>A0A914VW62_9BILA</name>
<protein>
    <submittedName>
        <fullName evidence="2">Uncharacterized protein</fullName>
    </submittedName>
</protein>
<sequence length="159" mass="17698">MNRQTKVECGPFRPAARLLREVTSSADGDGDGDGTAAPPLRHLLLPGRYHKFPRPYLPKRTHRSDVAAATTKTTTRAAARFSSGDGHPGRHFRSVVGCRRQSDKHCRRRLIAFTRHLQIPHFDSAARASRLVPEKAFNARQLCLAAYYSLPPILGRAFS</sequence>
<dbReference type="Proteomes" id="UP000887566">
    <property type="component" value="Unplaced"/>
</dbReference>
<evidence type="ECO:0000313" key="2">
    <source>
        <dbReference type="WBParaSite" id="PSAMB.scaffold2693size21766.g18885.t1"/>
    </source>
</evidence>
<dbReference type="WBParaSite" id="PSAMB.scaffold2693size21766.g18885.t1">
    <property type="protein sequence ID" value="PSAMB.scaffold2693size21766.g18885.t1"/>
    <property type="gene ID" value="PSAMB.scaffold2693size21766.g18885"/>
</dbReference>
<reference evidence="2" key="1">
    <citation type="submission" date="2022-11" db="UniProtKB">
        <authorList>
            <consortium name="WormBaseParasite"/>
        </authorList>
    </citation>
    <scope>IDENTIFICATION</scope>
</reference>
<dbReference type="AlphaFoldDB" id="A0A914VW62"/>
<evidence type="ECO:0000313" key="1">
    <source>
        <dbReference type="Proteomes" id="UP000887566"/>
    </source>
</evidence>
<organism evidence="1 2">
    <name type="scientific">Plectus sambesii</name>
    <dbReference type="NCBI Taxonomy" id="2011161"/>
    <lineage>
        <taxon>Eukaryota</taxon>
        <taxon>Metazoa</taxon>
        <taxon>Ecdysozoa</taxon>
        <taxon>Nematoda</taxon>
        <taxon>Chromadorea</taxon>
        <taxon>Plectida</taxon>
        <taxon>Plectina</taxon>
        <taxon>Plectoidea</taxon>
        <taxon>Plectidae</taxon>
        <taxon>Plectus</taxon>
    </lineage>
</organism>
<accession>A0A914VW62</accession>
<keyword evidence="1" id="KW-1185">Reference proteome</keyword>
<proteinExistence type="predicted"/>